<evidence type="ECO:0000313" key="3">
    <source>
        <dbReference type="Proteomes" id="UP001305702"/>
    </source>
</evidence>
<keyword evidence="3" id="KW-1185">Reference proteome</keyword>
<dbReference type="PANTHER" id="PTHR33490">
    <property type="entry name" value="BLR5614 PROTEIN-RELATED"/>
    <property type="match status" value="1"/>
</dbReference>
<organism evidence="2 3">
    <name type="scientific">Paenibacillus aurantius</name>
    <dbReference type="NCBI Taxonomy" id="2918900"/>
    <lineage>
        <taxon>Bacteria</taxon>
        <taxon>Bacillati</taxon>
        <taxon>Bacillota</taxon>
        <taxon>Bacilli</taxon>
        <taxon>Bacillales</taxon>
        <taxon>Paenibacillaceae</taxon>
        <taxon>Paenibacillus</taxon>
    </lineage>
</organism>
<sequence>MNLILESDKVTDYLAETEEVDYSHAGIREKAEELSCRSSNEVAFVQAVFEFVRDRISHSWDIQSTRVTSTASDVLRFQEGICYAKSLLLCALLRSKGIPAGFCYQRLTLGETPETGYALHALNAVFLSSLNRWVRLDARGNKEGVNAQFSLGEEQLAFPIRPPFGEIDYPTIYVSPNSRTLAVLKQFTNGLEMYQNHLPTALE</sequence>
<dbReference type="PANTHER" id="PTHR33490:SF3">
    <property type="entry name" value="CONSERVED INTEGRAL MEMBRANE PROTEIN"/>
    <property type="match status" value="1"/>
</dbReference>
<proteinExistence type="predicted"/>
<protein>
    <submittedName>
        <fullName evidence="2">Transglutaminase family protein</fullName>
    </submittedName>
</protein>
<dbReference type="Proteomes" id="UP001305702">
    <property type="component" value="Chromosome"/>
</dbReference>
<evidence type="ECO:0000259" key="1">
    <source>
        <dbReference type="SMART" id="SM00460"/>
    </source>
</evidence>
<dbReference type="InterPro" id="IPR002931">
    <property type="entry name" value="Transglutaminase-like"/>
</dbReference>
<dbReference type="Pfam" id="PF01841">
    <property type="entry name" value="Transglut_core"/>
    <property type="match status" value="1"/>
</dbReference>
<dbReference type="Gene3D" id="3.10.620.30">
    <property type="match status" value="1"/>
</dbReference>
<evidence type="ECO:0000313" key="2">
    <source>
        <dbReference type="EMBL" id="WNQ14330.1"/>
    </source>
</evidence>
<dbReference type="KEGG" id="paun:MJA45_25220"/>
<feature type="domain" description="Transglutaminase-like" evidence="1">
    <location>
        <begin position="74"/>
        <end position="140"/>
    </location>
</feature>
<accession>A0AA96LLM7</accession>
<dbReference type="InterPro" id="IPR038765">
    <property type="entry name" value="Papain-like_cys_pep_sf"/>
</dbReference>
<dbReference type="RefSeq" id="WP_315608101.1">
    <property type="nucleotide sequence ID" value="NZ_CP130318.1"/>
</dbReference>
<gene>
    <name evidence="2" type="ORF">MJA45_25220</name>
</gene>
<dbReference type="SUPFAM" id="SSF54001">
    <property type="entry name" value="Cysteine proteinases"/>
    <property type="match status" value="1"/>
</dbReference>
<name>A0AA96LLM7_9BACL</name>
<dbReference type="SMART" id="SM00460">
    <property type="entry name" value="TGc"/>
    <property type="match status" value="1"/>
</dbReference>
<dbReference type="AlphaFoldDB" id="A0AA96LLM7"/>
<dbReference type="EMBL" id="CP130318">
    <property type="protein sequence ID" value="WNQ14330.1"/>
    <property type="molecule type" value="Genomic_DNA"/>
</dbReference>
<reference evidence="2 3" key="1">
    <citation type="submission" date="2022-02" db="EMBL/GenBank/DDBJ databases">
        <title>Paenibacillus sp. MBLB1776 Whole Genome Shotgun Sequencing.</title>
        <authorList>
            <person name="Hwang C.Y."/>
            <person name="Cho E.-S."/>
            <person name="Seo M.-J."/>
        </authorList>
    </citation>
    <scope>NUCLEOTIDE SEQUENCE [LARGE SCALE GENOMIC DNA]</scope>
    <source>
        <strain evidence="2 3">MBLB1776</strain>
    </source>
</reference>